<name>A0AAE0BXQ0_9CHLO</name>
<feature type="domain" description="BACK" evidence="3">
    <location>
        <begin position="148"/>
        <end position="252"/>
    </location>
</feature>
<protein>
    <recommendedName>
        <fullName evidence="3">BACK domain-containing protein</fullName>
    </recommendedName>
</protein>
<comment type="caution">
    <text evidence="4">The sequence shown here is derived from an EMBL/GenBank/DDBJ whole genome shotgun (WGS) entry which is preliminary data.</text>
</comment>
<proteinExistence type="predicted"/>
<keyword evidence="1" id="KW-0880">Kelch repeat</keyword>
<organism evidence="4 5">
    <name type="scientific">Cymbomonas tetramitiformis</name>
    <dbReference type="NCBI Taxonomy" id="36881"/>
    <lineage>
        <taxon>Eukaryota</taxon>
        <taxon>Viridiplantae</taxon>
        <taxon>Chlorophyta</taxon>
        <taxon>Pyramimonadophyceae</taxon>
        <taxon>Pyramimonadales</taxon>
        <taxon>Pyramimonadaceae</taxon>
        <taxon>Cymbomonas</taxon>
    </lineage>
</organism>
<dbReference type="PANTHER" id="PTHR45632:SF3">
    <property type="entry name" value="KELCH-LIKE PROTEIN 32"/>
    <property type="match status" value="1"/>
</dbReference>
<evidence type="ECO:0000313" key="5">
    <source>
        <dbReference type="Proteomes" id="UP001190700"/>
    </source>
</evidence>
<keyword evidence="5" id="KW-1185">Reference proteome</keyword>
<keyword evidence="2" id="KW-0677">Repeat</keyword>
<dbReference type="InterPro" id="IPR011705">
    <property type="entry name" value="BACK"/>
</dbReference>
<dbReference type="PANTHER" id="PTHR45632">
    <property type="entry name" value="LD33804P"/>
    <property type="match status" value="1"/>
</dbReference>
<dbReference type="Pfam" id="PF07707">
    <property type="entry name" value="BACK"/>
    <property type="match status" value="1"/>
</dbReference>
<dbReference type="Gene3D" id="1.25.40.420">
    <property type="match status" value="1"/>
</dbReference>
<gene>
    <name evidence="4" type="ORF">CYMTET_46312</name>
</gene>
<evidence type="ECO:0000256" key="2">
    <source>
        <dbReference type="ARBA" id="ARBA00022737"/>
    </source>
</evidence>
<evidence type="ECO:0000256" key="1">
    <source>
        <dbReference type="ARBA" id="ARBA00022441"/>
    </source>
</evidence>
<dbReference type="SMART" id="SM00875">
    <property type="entry name" value="BACK"/>
    <property type="match status" value="1"/>
</dbReference>
<dbReference type="AlphaFoldDB" id="A0AAE0BXQ0"/>
<accession>A0AAE0BXQ0</accession>
<sequence>MQDDFIAHLRLIWKTYQLCQSVARSNDIGRECNQQIIKQVYDARVRSSVNGSSNLKLEVLSDDEALIARLSLSCLSMNVEELLSNQVEEKGDGWRLLSTLCNFALGKDFSVETQSLGEALLHAARHQVYWLHEASTEIMVASISAANCFSAFALAERCSSHRLLEGSEDFAKREFDAAVVGNLHSVGELSGPSLYRILACDDLNTSSELNVYKAVAAWVKHDKERRTQDLPRLLASVRMGLMSVADIADHIDSSDLVGKCPESSRLVAKAVISMYCTHKPPPKRRRLSAQCACFEDPEEETRAVPILDGRDAPVDDPPLDHGKLLLHDLEMSAPVGIVVRAKRPAKLHRGLEAAHPVLRPVRAAVYRHSASSTSVLSLM</sequence>
<evidence type="ECO:0000259" key="3">
    <source>
        <dbReference type="SMART" id="SM00875"/>
    </source>
</evidence>
<evidence type="ECO:0000313" key="4">
    <source>
        <dbReference type="EMBL" id="KAK3244064.1"/>
    </source>
</evidence>
<dbReference type="EMBL" id="LGRX02032335">
    <property type="protein sequence ID" value="KAK3244064.1"/>
    <property type="molecule type" value="Genomic_DNA"/>
</dbReference>
<reference evidence="4 5" key="1">
    <citation type="journal article" date="2015" name="Genome Biol. Evol.">
        <title>Comparative Genomics of a Bacterivorous Green Alga Reveals Evolutionary Causalities and Consequences of Phago-Mixotrophic Mode of Nutrition.</title>
        <authorList>
            <person name="Burns J.A."/>
            <person name="Paasch A."/>
            <person name="Narechania A."/>
            <person name="Kim E."/>
        </authorList>
    </citation>
    <scope>NUCLEOTIDE SEQUENCE [LARGE SCALE GENOMIC DNA]</scope>
    <source>
        <strain evidence="4 5">PLY_AMNH</strain>
    </source>
</reference>
<dbReference type="Proteomes" id="UP001190700">
    <property type="component" value="Unassembled WGS sequence"/>
</dbReference>